<reference evidence="1 2" key="1">
    <citation type="journal article" date="2014" name="PLoS Genet.">
        <title>Phylogenetically driven sequencing of extremely halophilic archaea reveals strategies for static and dynamic osmo-response.</title>
        <authorList>
            <person name="Becker E.A."/>
            <person name="Seitzer P.M."/>
            <person name="Tritt A."/>
            <person name="Larsen D."/>
            <person name="Krusor M."/>
            <person name="Yao A.I."/>
            <person name="Wu D."/>
            <person name="Madern D."/>
            <person name="Eisen J.A."/>
            <person name="Darling A.E."/>
            <person name="Facciotti M.T."/>
        </authorList>
    </citation>
    <scope>NUCLEOTIDE SEQUENCE [LARGE SCALE GENOMIC DNA]</scope>
    <source>
        <strain evidence="1 2">DSM 10524</strain>
    </source>
</reference>
<keyword evidence="2" id="KW-1185">Reference proteome</keyword>
<gene>
    <name evidence="1" type="ORF">C491_13542</name>
</gene>
<evidence type="ECO:0000313" key="2">
    <source>
        <dbReference type="Proteomes" id="UP000011688"/>
    </source>
</evidence>
<proteinExistence type="predicted"/>
<comment type="caution">
    <text evidence="1">The sequence shown here is derived from an EMBL/GenBank/DDBJ whole genome shotgun (WGS) entry which is preliminary data.</text>
</comment>
<dbReference type="EMBL" id="AOIB01000028">
    <property type="protein sequence ID" value="ELY55978.1"/>
    <property type="molecule type" value="Genomic_DNA"/>
</dbReference>
<organism evidence="1 2">
    <name type="scientific">Natronococcus amylolyticus DSM 10524</name>
    <dbReference type="NCBI Taxonomy" id="1227497"/>
    <lineage>
        <taxon>Archaea</taxon>
        <taxon>Methanobacteriati</taxon>
        <taxon>Methanobacteriota</taxon>
        <taxon>Stenosarchaea group</taxon>
        <taxon>Halobacteria</taxon>
        <taxon>Halobacteriales</taxon>
        <taxon>Natrialbaceae</taxon>
        <taxon>Natronococcus</taxon>
    </lineage>
</organism>
<name>L9X5W6_9EURY</name>
<sequence>MFDPIRHMILTGVVYSRRRGKCIFEFRGARRSHDVPWHLVSVERLDCARDLLKQLLVVGVDFVEDNRRTSEITARNI</sequence>
<dbReference type="AlphaFoldDB" id="L9X5W6"/>
<accession>L9X5W6</accession>
<protein>
    <submittedName>
        <fullName evidence="1">Uncharacterized protein</fullName>
    </submittedName>
</protein>
<dbReference type="Proteomes" id="UP000011688">
    <property type="component" value="Unassembled WGS sequence"/>
</dbReference>
<evidence type="ECO:0000313" key="1">
    <source>
        <dbReference type="EMBL" id="ELY55978.1"/>
    </source>
</evidence>